<dbReference type="Gramene" id="Psat01G0254900-T1">
    <property type="protein sequence ID" value="KAI5443958.1"/>
    <property type="gene ID" value="KIW84_012549"/>
</dbReference>
<dbReference type="EMBL" id="JAMSHJ010000001">
    <property type="protein sequence ID" value="KAI5443958.1"/>
    <property type="molecule type" value="Genomic_DNA"/>
</dbReference>
<dbReference type="InterPro" id="IPR056647">
    <property type="entry name" value="DUF7745"/>
</dbReference>
<dbReference type="Proteomes" id="UP001058974">
    <property type="component" value="Chromosome 1"/>
</dbReference>
<comment type="caution">
    <text evidence="2">The sequence shown here is derived from an EMBL/GenBank/DDBJ whole genome shotgun (WGS) entry which is preliminary data.</text>
</comment>
<sequence>MPTLEEYAYLLGIHVSDKVPFSGLEEIPKSQVIVDALHLKKSVCDDLKIIGSCWEFSNVPLIGTQGGINYNSALARRQLRFPFKDKPNNIQLEVMFYQEALEPYTSSVKKRALKLKMSYAYKRPMSMVVVELSTLPNQDIEELEDALAKMKQEKDL</sequence>
<feature type="domain" description="DUF7745" evidence="1">
    <location>
        <begin position="42"/>
        <end position="111"/>
    </location>
</feature>
<organism evidence="2 3">
    <name type="scientific">Pisum sativum</name>
    <name type="common">Garden pea</name>
    <name type="synonym">Lathyrus oleraceus</name>
    <dbReference type="NCBI Taxonomy" id="3888"/>
    <lineage>
        <taxon>Eukaryota</taxon>
        <taxon>Viridiplantae</taxon>
        <taxon>Streptophyta</taxon>
        <taxon>Embryophyta</taxon>
        <taxon>Tracheophyta</taxon>
        <taxon>Spermatophyta</taxon>
        <taxon>Magnoliopsida</taxon>
        <taxon>eudicotyledons</taxon>
        <taxon>Gunneridae</taxon>
        <taxon>Pentapetalae</taxon>
        <taxon>rosids</taxon>
        <taxon>fabids</taxon>
        <taxon>Fabales</taxon>
        <taxon>Fabaceae</taxon>
        <taxon>Papilionoideae</taxon>
        <taxon>50 kb inversion clade</taxon>
        <taxon>NPAAA clade</taxon>
        <taxon>Hologalegina</taxon>
        <taxon>IRL clade</taxon>
        <taxon>Fabeae</taxon>
        <taxon>Lathyrus</taxon>
    </lineage>
</organism>
<proteinExistence type="predicted"/>
<name>A0A9D5GWU5_PEA</name>
<evidence type="ECO:0000313" key="2">
    <source>
        <dbReference type="EMBL" id="KAI5443958.1"/>
    </source>
</evidence>
<keyword evidence="3" id="KW-1185">Reference proteome</keyword>
<accession>A0A9D5GWU5</accession>
<dbReference type="AlphaFoldDB" id="A0A9D5GWU5"/>
<dbReference type="Pfam" id="PF24924">
    <property type="entry name" value="DUF7745"/>
    <property type="match status" value="1"/>
</dbReference>
<evidence type="ECO:0000313" key="3">
    <source>
        <dbReference type="Proteomes" id="UP001058974"/>
    </source>
</evidence>
<protein>
    <recommendedName>
        <fullName evidence="1">DUF7745 domain-containing protein</fullName>
    </recommendedName>
</protein>
<dbReference type="PANTHER" id="PTHR48154">
    <property type="entry name" value="PROTEIN, PUTATIVE-RELATED"/>
    <property type="match status" value="1"/>
</dbReference>
<gene>
    <name evidence="2" type="ORF">KIW84_012549</name>
</gene>
<dbReference type="PANTHER" id="PTHR48154:SF1">
    <property type="entry name" value="PROTEIN, PUTATIVE-RELATED"/>
    <property type="match status" value="1"/>
</dbReference>
<reference evidence="2 3" key="1">
    <citation type="journal article" date="2022" name="Nat. Genet.">
        <title>Improved pea reference genome and pan-genome highlight genomic features and evolutionary characteristics.</title>
        <authorList>
            <person name="Yang T."/>
            <person name="Liu R."/>
            <person name="Luo Y."/>
            <person name="Hu S."/>
            <person name="Wang D."/>
            <person name="Wang C."/>
            <person name="Pandey M.K."/>
            <person name="Ge S."/>
            <person name="Xu Q."/>
            <person name="Li N."/>
            <person name="Li G."/>
            <person name="Huang Y."/>
            <person name="Saxena R.K."/>
            <person name="Ji Y."/>
            <person name="Li M."/>
            <person name="Yan X."/>
            <person name="He Y."/>
            <person name="Liu Y."/>
            <person name="Wang X."/>
            <person name="Xiang C."/>
            <person name="Varshney R.K."/>
            <person name="Ding H."/>
            <person name="Gao S."/>
            <person name="Zong X."/>
        </authorList>
    </citation>
    <scope>NUCLEOTIDE SEQUENCE [LARGE SCALE GENOMIC DNA]</scope>
    <source>
        <strain evidence="2 3">cv. Zhongwan 6</strain>
    </source>
</reference>
<evidence type="ECO:0000259" key="1">
    <source>
        <dbReference type="Pfam" id="PF24924"/>
    </source>
</evidence>